<gene>
    <name evidence="1" type="ORF">ENG47_07235</name>
</gene>
<organism evidence="1">
    <name type="scientific">Aerophobetes bacterium</name>
    <dbReference type="NCBI Taxonomy" id="2030807"/>
    <lineage>
        <taxon>Bacteria</taxon>
        <taxon>Candidatus Aerophobota</taxon>
    </lineage>
</organism>
<comment type="caution">
    <text evidence="1">The sequence shown here is derived from an EMBL/GenBank/DDBJ whole genome shotgun (WGS) entry which is preliminary data.</text>
</comment>
<dbReference type="EMBL" id="DRBC01000439">
    <property type="protein sequence ID" value="HDN85528.1"/>
    <property type="molecule type" value="Genomic_DNA"/>
</dbReference>
<protein>
    <submittedName>
        <fullName evidence="1">Uncharacterized protein</fullName>
    </submittedName>
</protein>
<dbReference type="AlphaFoldDB" id="A0A7V0N1M1"/>
<name>A0A7V0N1M1_UNCAE</name>
<proteinExistence type="predicted"/>
<accession>A0A7V0N1M1</accession>
<reference evidence="1" key="1">
    <citation type="journal article" date="2020" name="mSystems">
        <title>Genome- and Community-Level Interaction Insights into Carbon Utilization and Element Cycling Functions of Hydrothermarchaeota in Hydrothermal Sediment.</title>
        <authorList>
            <person name="Zhou Z."/>
            <person name="Liu Y."/>
            <person name="Xu W."/>
            <person name="Pan J."/>
            <person name="Luo Z.H."/>
            <person name="Li M."/>
        </authorList>
    </citation>
    <scope>NUCLEOTIDE SEQUENCE [LARGE SCALE GENOMIC DNA]</scope>
    <source>
        <strain evidence="1">HyVt-219</strain>
    </source>
</reference>
<dbReference type="Proteomes" id="UP000885660">
    <property type="component" value="Unassembled WGS sequence"/>
</dbReference>
<evidence type="ECO:0000313" key="1">
    <source>
        <dbReference type="EMBL" id="HDN85528.1"/>
    </source>
</evidence>
<sequence length="624" mass="71203">MNLEWKRLICLPIFIIFASIISFAQQPPKINRVIIVSSKNSSIPDSSSKIVKYNDEVRLYAVLKCGKRYYLGYSKSFLPDKIKINGKVYSVKNGLLKRWRKESWGELKFRWYKIMPRLAPSHPTGDYKWYSNVFSKEEGEEGRWKGFDIIEYKQYPLKGKDWSLLLKKEVGTERFRVEVLSQGKVISSPGKPDPNSQSGISPEDYYRGIKKTVHRISRLSNHPNKLIRYIEALRGVPWVWGVTYRDPPKNTPSRHQADFSNPVGIECADLVISALRAMGNKNLNYTAAENLVRGEYTNPAVTTSFLTYSKLTPFKNWTPRGIFLKGDKIFIFSKKKIQIRSSDFDLIKEIKIKDPSCELLDIAVDKEKIYTLIQKNLKTIIATVDKKGIIKKLFTPKINKTIKIGKSEYQCKIEINPTGIDVTDSKEGLNIYLLSSGTIYVFNSKGENKKYIPVKEAYKKWDPTGSLSVTNGKFYLPAGEKKILVCDIHGKIVDTINLKKPFLDADVDGKKIAILYPFPLKVQLRKLDGSLLQDFTGRFLTEKGEKVKIKIGSSPEDLHIGDLILTVSPTYHTLLLYADNGNGIFDGEDELICAGHNGVEVRKANYLEERKFIIKRLKPGINYK</sequence>